<accession>D6RNQ7</accession>
<feature type="compositionally biased region" description="Low complexity" evidence="1">
    <location>
        <begin position="96"/>
        <end position="114"/>
    </location>
</feature>
<feature type="region of interest" description="Disordered" evidence="1">
    <location>
        <begin position="1"/>
        <end position="300"/>
    </location>
</feature>
<protein>
    <submittedName>
        <fullName evidence="2">Uncharacterized protein</fullName>
    </submittedName>
</protein>
<proteinExistence type="predicted"/>
<dbReference type="OMA" id="HQRPPRN"/>
<organism evidence="2 3">
    <name type="scientific">Coprinopsis cinerea (strain Okayama-7 / 130 / ATCC MYA-4618 / FGSC 9003)</name>
    <name type="common">Inky cap fungus</name>
    <name type="synonym">Hormographiella aspergillata</name>
    <dbReference type="NCBI Taxonomy" id="240176"/>
    <lineage>
        <taxon>Eukaryota</taxon>
        <taxon>Fungi</taxon>
        <taxon>Dikarya</taxon>
        <taxon>Basidiomycota</taxon>
        <taxon>Agaricomycotina</taxon>
        <taxon>Agaricomycetes</taxon>
        <taxon>Agaricomycetidae</taxon>
        <taxon>Agaricales</taxon>
        <taxon>Agaricineae</taxon>
        <taxon>Psathyrellaceae</taxon>
        <taxon>Coprinopsis</taxon>
    </lineage>
</organism>
<feature type="compositionally biased region" description="Pro residues" evidence="1">
    <location>
        <begin position="82"/>
        <end position="95"/>
    </location>
</feature>
<dbReference type="GeneID" id="9378787"/>
<name>D6RNQ7_COPC7</name>
<keyword evidence="3" id="KW-1185">Reference proteome</keyword>
<reference evidence="2 3" key="1">
    <citation type="journal article" date="2010" name="Proc. Natl. Acad. Sci. U.S.A.">
        <title>Insights into evolution of multicellular fungi from the assembled chromosomes of the mushroom Coprinopsis cinerea (Coprinus cinereus).</title>
        <authorList>
            <person name="Stajich J.E."/>
            <person name="Wilke S.K."/>
            <person name="Ahren D."/>
            <person name="Au C.H."/>
            <person name="Birren B.W."/>
            <person name="Borodovsky M."/>
            <person name="Burns C."/>
            <person name="Canback B."/>
            <person name="Casselton L.A."/>
            <person name="Cheng C.K."/>
            <person name="Deng J."/>
            <person name="Dietrich F.S."/>
            <person name="Fargo D.C."/>
            <person name="Farman M.L."/>
            <person name="Gathman A.C."/>
            <person name="Goldberg J."/>
            <person name="Guigo R."/>
            <person name="Hoegger P.J."/>
            <person name="Hooker J.B."/>
            <person name="Huggins A."/>
            <person name="James T.Y."/>
            <person name="Kamada T."/>
            <person name="Kilaru S."/>
            <person name="Kodira C."/>
            <person name="Kues U."/>
            <person name="Kupfer D."/>
            <person name="Kwan H.S."/>
            <person name="Lomsadze A."/>
            <person name="Li W."/>
            <person name="Lilly W.W."/>
            <person name="Ma L.J."/>
            <person name="Mackey A.J."/>
            <person name="Manning G."/>
            <person name="Martin F."/>
            <person name="Muraguchi H."/>
            <person name="Natvig D.O."/>
            <person name="Palmerini H."/>
            <person name="Ramesh M.A."/>
            <person name="Rehmeyer C.J."/>
            <person name="Roe B.A."/>
            <person name="Shenoy N."/>
            <person name="Stanke M."/>
            <person name="Ter-Hovhannisyan V."/>
            <person name="Tunlid A."/>
            <person name="Velagapudi R."/>
            <person name="Vision T.J."/>
            <person name="Zeng Q."/>
            <person name="Zolan M.E."/>
            <person name="Pukkila P.J."/>
        </authorList>
    </citation>
    <scope>NUCLEOTIDE SEQUENCE [LARGE SCALE GENOMIC DNA]</scope>
    <source>
        <strain evidence="3">Okayama-7 / 130 / ATCC MYA-4618 / FGSC 9003</strain>
    </source>
</reference>
<dbReference type="KEGG" id="cci:CC1G_14846"/>
<feature type="compositionally biased region" description="Polar residues" evidence="1">
    <location>
        <begin position="270"/>
        <end position="279"/>
    </location>
</feature>
<dbReference type="VEuPathDB" id="FungiDB:CC1G_14846"/>
<dbReference type="InParanoid" id="D6RNQ7"/>
<sequence length="300" mass="33138">MEKPNGPRQQPPDKRNQAYESIFGRPGVHHHQADYPQNAYPQYAPYPPSQNQAYPYRQQSHYSNADSRSSFGSSHSGYQPYMSPPPQLGPPPPQGPYVQPYHQPIVQHPQYPGYDHPPGPYQQPPQHIQSPYNYSGNLALPSNPQLTRARSLVGNGGPHMNPPVSHFQEPPDMIQSSSSHPAMTPAQAYQHQVYANGARHQPSPAPPAQQQAEWGRPRSSPNEINRRPSLTHSLHHNSGGSTRSSEPPRLGVSLEHDEGRLGIDFGTNGSGNNSDQGTDAESELPYARSDHSAYEVVFHG</sequence>
<dbReference type="RefSeq" id="XP_002910869.1">
    <property type="nucleotide sequence ID" value="XM_002910823.1"/>
</dbReference>
<dbReference type="STRING" id="240176.D6RNQ7"/>
<feature type="compositionally biased region" description="Polar residues" evidence="1">
    <location>
        <begin position="219"/>
        <end position="245"/>
    </location>
</feature>
<dbReference type="AlphaFoldDB" id="D6RNQ7"/>
<feature type="compositionally biased region" description="Low complexity" evidence="1">
    <location>
        <begin position="67"/>
        <end position="81"/>
    </location>
</feature>
<gene>
    <name evidence="2" type="ORF">CC1G_14846</name>
</gene>
<evidence type="ECO:0000313" key="3">
    <source>
        <dbReference type="Proteomes" id="UP000001861"/>
    </source>
</evidence>
<evidence type="ECO:0000256" key="1">
    <source>
        <dbReference type="SAM" id="MobiDB-lite"/>
    </source>
</evidence>
<dbReference type="Proteomes" id="UP000001861">
    <property type="component" value="Unassembled WGS sequence"/>
</dbReference>
<feature type="compositionally biased region" description="Low complexity" evidence="1">
    <location>
        <begin position="34"/>
        <end position="56"/>
    </location>
</feature>
<dbReference type="HOGENOM" id="CLU_927539_0_0_1"/>
<feature type="compositionally biased region" description="Polar residues" evidence="1">
    <location>
        <begin position="57"/>
        <end position="66"/>
    </location>
</feature>
<evidence type="ECO:0000313" key="2">
    <source>
        <dbReference type="EMBL" id="EFI27375.1"/>
    </source>
</evidence>
<dbReference type="OrthoDB" id="3056477at2759"/>
<feature type="compositionally biased region" description="Basic and acidic residues" evidence="1">
    <location>
        <begin position="1"/>
        <end position="17"/>
    </location>
</feature>
<comment type="caution">
    <text evidence="2">The sequence shown here is derived from an EMBL/GenBank/DDBJ whole genome shotgun (WGS) entry which is preliminary data.</text>
</comment>
<feature type="compositionally biased region" description="Polar residues" evidence="1">
    <location>
        <begin position="128"/>
        <end position="148"/>
    </location>
</feature>
<dbReference type="EMBL" id="AACS02000007">
    <property type="protein sequence ID" value="EFI27375.1"/>
    <property type="molecule type" value="Genomic_DNA"/>
</dbReference>